<dbReference type="InterPro" id="IPR001370">
    <property type="entry name" value="BIR_rpt"/>
</dbReference>
<evidence type="ECO:0000256" key="1">
    <source>
        <dbReference type="SAM" id="MobiDB-lite"/>
    </source>
</evidence>
<organism evidence="2 3">
    <name type="scientific">Mya arenaria</name>
    <name type="common">Soft-shell clam</name>
    <dbReference type="NCBI Taxonomy" id="6604"/>
    <lineage>
        <taxon>Eukaryota</taxon>
        <taxon>Metazoa</taxon>
        <taxon>Spiralia</taxon>
        <taxon>Lophotrochozoa</taxon>
        <taxon>Mollusca</taxon>
        <taxon>Bivalvia</taxon>
        <taxon>Autobranchia</taxon>
        <taxon>Heteroconchia</taxon>
        <taxon>Euheterodonta</taxon>
        <taxon>Imparidentia</taxon>
        <taxon>Neoheterodontei</taxon>
        <taxon>Myida</taxon>
        <taxon>Myoidea</taxon>
        <taxon>Myidae</taxon>
        <taxon>Mya</taxon>
    </lineage>
</organism>
<sequence length="287" mass="32933">MAVQSGQRKVHIRGMAAIQYKRHWIEENVSMKRTKDIETVASLNGLEYTNPTTRPHEETEKALQSTVQHPEQNELSQDLLSNQFCRNLYFSSSAAIIYPTMPNEVTNNLHTIPTSSLNEAPSVANNYHSVIAQATPDDEQVTTYQVQSLGITDDRPKTDQMRRNTSSRMLQEPSHRPESESTGPRARYPSYEDGSVRQRSYASWILRCYECGIGLKDFSDGDDPLREHVRNAPTCRFIVRYFGNQANIDSYNSRNEDPHVIRRRGLTRFLDKKASDSRDPVEYINYV</sequence>
<evidence type="ECO:0000313" key="2">
    <source>
        <dbReference type="EMBL" id="WAR09098.1"/>
    </source>
</evidence>
<dbReference type="Gene3D" id="1.10.1170.10">
    <property type="entry name" value="Inhibitor Of Apoptosis Protein (2mihbC-IAP-1), Chain A"/>
    <property type="match status" value="1"/>
</dbReference>
<accession>A0ABY7EKD8</accession>
<dbReference type="SUPFAM" id="SSF57924">
    <property type="entry name" value="Inhibitor of apoptosis (IAP) repeat"/>
    <property type="match status" value="1"/>
</dbReference>
<feature type="compositionally biased region" description="Basic and acidic residues" evidence="1">
    <location>
        <begin position="152"/>
        <end position="162"/>
    </location>
</feature>
<dbReference type="EMBL" id="CP111017">
    <property type="protein sequence ID" value="WAR09098.1"/>
    <property type="molecule type" value="Genomic_DNA"/>
</dbReference>
<feature type="region of interest" description="Disordered" evidence="1">
    <location>
        <begin position="147"/>
        <end position="193"/>
    </location>
</feature>
<feature type="region of interest" description="Disordered" evidence="1">
    <location>
        <begin position="47"/>
        <end position="71"/>
    </location>
</feature>
<dbReference type="Pfam" id="PF00653">
    <property type="entry name" value="BIR"/>
    <property type="match status" value="1"/>
</dbReference>
<evidence type="ECO:0000313" key="3">
    <source>
        <dbReference type="Proteomes" id="UP001164746"/>
    </source>
</evidence>
<dbReference type="PROSITE" id="PS50143">
    <property type="entry name" value="BIR_REPEAT_2"/>
    <property type="match status" value="1"/>
</dbReference>
<keyword evidence="3" id="KW-1185">Reference proteome</keyword>
<dbReference type="Proteomes" id="UP001164746">
    <property type="component" value="Chromosome 6"/>
</dbReference>
<feature type="compositionally biased region" description="Polar residues" evidence="1">
    <location>
        <begin position="62"/>
        <end position="71"/>
    </location>
</feature>
<protein>
    <submittedName>
        <fullName evidence="2">Uncharacterized protein</fullName>
    </submittedName>
</protein>
<proteinExistence type="predicted"/>
<name>A0ABY7EKD8_MYAAR</name>
<gene>
    <name evidence="2" type="ORF">MAR_019056</name>
</gene>
<reference evidence="2" key="1">
    <citation type="submission" date="2022-11" db="EMBL/GenBank/DDBJ databases">
        <title>Centuries of genome instability and evolution in soft-shell clam transmissible cancer (bioRxiv).</title>
        <authorList>
            <person name="Hart S.F.M."/>
            <person name="Yonemitsu M.A."/>
            <person name="Giersch R.M."/>
            <person name="Beal B.F."/>
            <person name="Arriagada G."/>
            <person name="Davis B.W."/>
            <person name="Ostrander E.A."/>
            <person name="Goff S.P."/>
            <person name="Metzger M.J."/>
        </authorList>
    </citation>
    <scope>NUCLEOTIDE SEQUENCE</scope>
    <source>
        <strain evidence="2">MELC-2E11</strain>
        <tissue evidence="2">Siphon/mantle</tissue>
    </source>
</reference>